<feature type="transmembrane region" description="Helical" evidence="1">
    <location>
        <begin position="122"/>
        <end position="140"/>
    </location>
</feature>
<evidence type="ECO:0008006" key="4">
    <source>
        <dbReference type="Google" id="ProtNLM"/>
    </source>
</evidence>
<evidence type="ECO:0000313" key="2">
    <source>
        <dbReference type="EMBL" id="KJZ06731.1"/>
    </source>
</evidence>
<name>A0A0F4QGJ8_9GAMM</name>
<keyword evidence="1" id="KW-0812">Transmembrane</keyword>
<protein>
    <recommendedName>
        <fullName evidence="4">DUF998 domain-containing protein</fullName>
    </recommendedName>
</protein>
<dbReference type="RefSeq" id="WP_046006399.1">
    <property type="nucleotide sequence ID" value="NZ_JXYA01000045.1"/>
</dbReference>
<sequence>MFEFYAALLGLIATVWITFGVYIAGRFYPNYDHINQFCSELGAAGSPTQKLSPWINNYPLSVMFVVFGWHVTQLPDASIAFYITGILIMFHGIGTWFAGYFPMDKDPYTPTPSKQCLIHSTAGSVVMLTLMLAPVFVAISPDSELVAPWFRVFSVLTVLASMFFTVKLVSAFKIKRGAGLYQRLSYWTQLVWLSVFSLVLV</sequence>
<feature type="transmembrane region" description="Helical" evidence="1">
    <location>
        <begin position="6"/>
        <end position="25"/>
    </location>
</feature>
<gene>
    <name evidence="2" type="ORF">TW77_18170</name>
</gene>
<keyword evidence="3" id="KW-1185">Reference proteome</keyword>
<dbReference type="Pfam" id="PF06197">
    <property type="entry name" value="DUF998"/>
    <property type="match status" value="1"/>
</dbReference>
<dbReference type="AlphaFoldDB" id="A0A0F4QGJ8"/>
<keyword evidence="1" id="KW-0472">Membrane</keyword>
<evidence type="ECO:0000313" key="3">
    <source>
        <dbReference type="Proteomes" id="UP000033452"/>
    </source>
</evidence>
<dbReference type="EMBL" id="JXYA01000045">
    <property type="protein sequence ID" value="KJZ06731.1"/>
    <property type="molecule type" value="Genomic_DNA"/>
</dbReference>
<evidence type="ECO:0000256" key="1">
    <source>
        <dbReference type="SAM" id="Phobius"/>
    </source>
</evidence>
<dbReference type="InterPro" id="IPR009339">
    <property type="entry name" value="DUF998"/>
</dbReference>
<dbReference type="OrthoDB" id="679392at2"/>
<feature type="transmembrane region" description="Helical" evidence="1">
    <location>
        <begin position="79"/>
        <end position="101"/>
    </location>
</feature>
<feature type="transmembrane region" description="Helical" evidence="1">
    <location>
        <begin position="152"/>
        <end position="172"/>
    </location>
</feature>
<reference evidence="2 3" key="1">
    <citation type="journal article" date="2015" name="BMC Genomics">
        <title>Genome mining reveals unlocked bioactive potential of marine Gram-negative bacteria.</title>
        <authorList>
            <person name="Machado H."/>
            <person name="Sonnenschein E.C."/>
            <person name="Melchiorsen J."/>
            <person name="Gram L."/>
        </authorList>
    </citation>
    <scope>NUCLEOTIDE SEQUENCE [LARGE SCALE GENOMIC DNA]</scope>
    <source>
        <strain evidence="2 3">S2471</strain>
    </source>
</reference>
<dbReference type="PATRIC" id="fig|43658.5.peg.3839"/>
<proteinExistence type="predicted"/>
<dbReference type="Proteomes" id="UP000033452">
    <property type="component" value="Unassembled WGS sequence"/>
</dbReference>
<organism evidence="2 3">
    <name type="scientific">Pseudoalteromonas rubra</name>
    <dbReference type="NCBI Taxonomy" id="43658"/>
    <lineage>
        <taxon>Bacteria</taxon>
        <taxon>Pseudomonadati</taxon>
        <taxon>Pseudomonadota</taxon>
        <taxon>Gammaproteobacteria</taxon>
        <taxon>Alteromonadales</taxon>
        <taxon>Pseudoalteromonadaceae</taxon>
        <taxon>Pseudoalteromonas</taxon>
    </lineage>
</organism>
<keyword evidence="1" id="KW-1133">Transmembrane helix</keyword>
<accession>A0A0F4QGJ8</accession>
<comment type="caution">
    <text evidence="2">The sequence shown here is derived from an EMBL/GenBank/DDBJ whole genome shotgun (WGS) entry which is preliminary data.</text>
</comment>